<dbReference type="EMBL" id="DQVM01000060">
    <property type="protein sequence ID" value="HIQ29539.1"/>
    <property type="molecule type" value="Genomic_DNA"/>
</dbReference>
<accession>A0A833EBR2</accession>
<evidence type="ECO:0000313" key="2">
    <source>
        <dbReference type="Proteomes" id="UP000608579"/>
    </source>
</evidence>
<proteinExistence type="predicted"/>
<evidence type="ECO:0000313" key="1">
    <source>
        <dbReference type="EMBL" id="HIQ29539.1"/>
    </source>
</evidence>
<name>A0A833EBR2_CALS0</name>
<dbReference type="Proteomes" id="UP000608579">
    <property type="component" value="Unassembled WGS sequence"/>
</dbReference>
<organism evidence="1 2">
    <name type="scientific">Caldiarchaeum subterraneum</name>
    <dbReference type="NCBI Taxonomy" id="311458"/>
    <lineage>
        <taxon>Archaea</taxon>
        <taxon>Nitrososphaerota</taxon>
        <taxon>Candidatus Caldarchaeales</taxon>
        <taxon>Candidatus Caldarchaeaceae</taxon>
        <taxon>Candidatus Caldarchaeum</taxon>
    </lineage>
</organism>
<reference evidence="1" key="1">
    <citation type="journal article" date="2020" name="ISME J.">
        <title>Gammaproteobacteria mediating utilization of methyl-, sulfur- and petroleum organic compounds in deep ocean hydrothermal plumes.</title>
        <authorList>
            <person name="Zhou Z."/>
            <person name="Liu Y."/>
            <person name="Pan J."/>
            <person name="Cron B.R."/>
            <person name="Toner B.M."/>
            <person name="Anantharaman K."/>
            <person name="Breier J.A."/>
            <person name="Dick G.J."/>
            <person name="Li M."/>
        </authorList>
    </citation>
    <scope>NUCLEOTIDE SEQUENCE</scope>
    <source>
        <strain evidence="1">SZUA-1515</strain>
    </source>
</reference>
<dbReference type="AlphaFoldDB" id="A0A833EBR2"/>
<sequence>MNQIATSRGYIGISCDAARIVVTSIQPMKRWSREADIGRRQPLSLPSLTPARAIGVTRLIAYHGPSIHVA</sequence>
<comment type="caution">
    <text evidence="1">The sequence shown here is derived from an EMBL/GenBank/DDBJ whole genome shotgun (WGS) entry which is preliminary data.</text>
</comment>
<gene>
    <name evidence="1" type="ORF">EYH45_03140</name>
</gene>
<protein>
    <submittedName>
        <fullName evidence="1">Uncharacterized protein</fullName>
    </submittedName>
</protein>